<comment type="caution">
    <text evidence="2">The sequence shown here is derived from an EMBL/GenBank/DDBJ whole genome shotgun (WGS) entry which is preliminary data.</text>
</comment>
<feature type="region of interest" description="Disordered" evidence="1">
    <location>
        <begin position="49"/>
        <end position="70"/>
    </location>
</feature>
<accession>A0A8T3A9W5</accession>
<dbReference type="Proteomes" id="UP000829196">
    <property type="component" value="Unassembled WGS sequence"/>
</dbReference>
<gene>
    <name evidence="2" type="ORF">KFK09_027185</name>
</gene>
<protein>
    <submittedName>
        <fullName evidence="2">Uncharacterized protein</fullName>
    </submittedName>
</protein>
<reference evidence="2" key="1">
    <citation type="journal article" date="2022" name="Front. Genet.">
        <title>Chromosome-Scale Assembly of the Dendrobium nobile Genome Provides Insights Into the Molecular Mechanism of the Biosynthesis of the Medicinal Active Ingredient of Dendrobium.</title>
        <authorList>
            <person name="Xu Q."/>
            <person name="Niu S.-C."/>
            <person name="Li K.-L."/>
            <person name="Zheng P.-J."/>
            <person name="Zhang X.-J."/>
            <person name="Jia Y."/>
            <person name="Liu Y."/>
            <person name="Niu Y.-X."/>
            <person name="Yu L.-H."/>
            <person name="Chen D.-F."/>
            <person name="Zhang G.-Q."/>
        </authorList>
    </citation>
    <scope>NUCLEOTIDE SEQUENCE</scope>
    <source>
        <tissue evidence="2">Leaf</tissue>
    </source>
</reference>
<dbReference type="AlphaFoldDB" id="A0A8T3A9W5"/>
<evidence type="ECO:0000256" key="1">
    <source>
        <dbReference type="SAM" id="MobiDB-lite"/>
    </source>
</evidence>
<sequence>MAEGVRLLAERRRSGWGSRLGDEWEEAGRLGRLGFDLLGGRRRIGEEQREAEELRDRAGSREREPRQWRR</sequence>
<evidence type="ECO:0000313" key="2">
    <source>
        <dbReference type="EMBL" id="KAI0492909.1"/>
    </source>
</evidence>
<keyword evidence="3" id="KW-1185">Reference proteome</keyword>
<proteinExistence type="predicted"/>
<name>A0A8T3A9W5_DENNO</name>
<organism evidence="2 3">
    <name type="scientific">Dendrobium nobile</name>
    <name type="common">Orchid</name>
    <dbReference type="NCBI Taxonomy" id="94219"/>
    <lineage>
        <taxon>Eukaryota</taxon>
        <taxon>Viridiplantae</taxon>
        <taxon>Streptophyta</taxon>
        <taxon>Embryophyta</taxon>
        <taxon>Tracheophyta</taxon>
        <taxon>Spermatophyta</taxon>
        <taxon>Magnoliopsida</taxon>
        <taxon>Liliopsida</taxon>
        <taxon>Asparagales</taxon>
        <taxon>Orchidaceae</taxon>
        <taxon>Epidendroideae</taxon>
        <taxon>Malaxideae</taxon>
        <taxon>Dendrobiinae</taxon>
        <taxon>Dendrobium</taxon>
    </lineage>
</organism>
<evidence type="ECO:0000313" key="3">
    <source>
        <dbReference type="Proteomes" id="UP000829196"/>
    </source>
</evidence>
<dbReference type="EMBL" id="JAGYWB010000018">
    <property type="protein sequence ID" value="KAI0492909.1"/>
    <property type="molecule type" value="Genomic_DNA"/>
</dbReference>